<feature type="region of interest" description="Disordered" evidence="1">
    <location>
        <begin position="1"/>
        <end position="24"/>
    </location>
</feature>
<accession>A0A8J8NJR3</accession>
<keyword evidence="3" id="KW-1185">Reference proteome</keyword>
<protein>
    <submittedName>
        <fullName evidence="2">Uncharacterized protein</fullName>
    </submittedName>
</protein>
<dbReference type="EMBL" id="RRYP01015361">
    <property type="protein sequence ID" value="TNV75535.1"/>
    <property type="molecule type" value="Genomic_DNA"/>
</dbReference>
<gene>
    <name evidence="2" type="ORF">FGO68_gene8335</name>
</gene>
<sequence>MEKLQPTTQQAQNSGTSPASSDSSNTYAYLEYYKSSIVPHALLMPNKFITLVLVQTTSLSSCQSSIRHKVSQGRVRFATRTSLATMVEPSTSRTHHL</sequence>
<evidence type="ECO:0000256" key="1">
    <source>
        <dbReference type="SAM" id="MobiDB-lite"/>
    </source>
</evidence>
<reference evidence="2" key="1">
    <citation type="submission" date="2019-06" db="EMBL/GenBank/DDBJ databases">
        <authorList>
            <person name="Zheng W."/>
        </authorList>
    </citation>
    <scope>NUCLEOTIDE SEQUENCE</scope>
    <source>
        <strain evidence="2">QDHG01</strain>
    </source>
</reference>
<dbReference type="Proteomes" id="UP000785679">
    <property type="component" value="Unassembled WGS sequence"/>
</dbReference>
<dbReference type="AlphaFoldDB" id="A0A8J8NJR3"/>
<evidence type="ECO:0000313" key="3">
    <source>
        <dbReference type="Proteomes" id="UP000785679"/>
    </source>
</evidence>
<comment type="caution">
    <text evidence="2">The sequence shown here is derived from an EMBL/GenBank/DDBJ whole genome shotgun (WGS) entry which is preliminary data.</text>
</comment>
<name>A0A8J8NJR3_HALGN</name>
<organism evidence="2 3">
    <name type="scientific">Halteria grandinella</name>
    <dbReference type="NCBI Taxonomy" id="5974"/>
    <lineage>
        <taxon>Eukaryota</taxon>
        <taxon>Sar</taxon>
        <taxon>Alveolata</taxon>
        <taxon>Ciliophora</taxon>
        <taxon>Intramacronucleata</taxon>
        <taxon>Spirotrichea</taxon>
        <taxon>Stichotrichia</taxon>
        <taxon>Sporadotrichida</taxon>
        <taxon>Halteriidae</taxon>
        <taxon>Halteria</taxon>
    </lineage>
</organism>
<evidence type="ECO:0000313" key="2">
    <source>
        <dbReference type="EMBL" id="TNV75535.1"/>
    </source>
</evidence>
<proteinExistence type="predicted"/>